<keyword evidence="7" id="KW-0239">DNA-directed DNA polymerase</keyword>
<accession>A0A645CA32</accession>
<name>A0A645CA32_9ZZZZ</name>
<evidence type="ECO:0000256" key="2">
    <source>
        <dbReference type="ARBA" id="ARBA00010752"/>
    </source>
</evidence>
<evidence type="ECO:0000256" key="8">
    <source>
        <dbReference type="ARBA" id="ARBA00023125"/>
    </source>
</evidence>
<dbReference type="GO" id="GO:0003677">
    <property type="term" value="F:DNA binding"/>
    <property type="evidence" value="ECO:0007669"/>
    <property type="project" value="UniProtKB-KW"/>
</dbReference>
<dbReference type="Gene3D" id="3.70.10.10">
    <property type="match status" value="1"/>
</dbReference>
<evidence type="ECO:0000259" key="10">
    <source>
        <dbReference type="Pfam" id="PF02767"/>
    </source>
</evidence>
<gene>
    <name evidence="12" type="primary">dnaN_45</name>
    <name evidence="12" type="ORF">SDC9_120764</name>
</gene>
<dbReference type="SUPFAM" id="SSF55979">
    <property type="entry name" value="DNA clamp"/>
    <property type="match status" value="3"/>
</dbReference>
<keyword evidence="4" id="KW-0808">Transferase</keyword>
<evidence type="ECO:0000313" key="12">
    <source>
        <dbReference type="EMBL" id="MPM73779.1"/>
    </source>
</evidence>
<sequence>MRIKCEKSILCDAASVVSRAVSSRSPLPTLEGILIRTVENAIELFGYDLDIGISTKIDAQVETAGEIVLPAKVLLDIVKKLPGDFVSITVGDKCLTEIKSGFSEFTILGMPADEFPEFPAIGEMTDFSVTEDILKSMIDQTIFAISQSDAKPIHTGSLFEVKSGSFSVVSIDGYRLALRNEKVSFENDISFVVPGRALNEVSRILSDGSDELIGMQISRKHIIFHIGNFQVFSRLLEGDFLDYNAAIPKTSSTKVKINTREFIDAVERVSLLISDRIKSPLRIKFVDDEIILNCSTALGRAVDTVPASIDGGSLEMGFNNRYLLDALRAAQCDEVCLEISGPLSPMKVVPVNSNSFVFLVLPVRLKSDM</sequence>
<dbReference type="Pfam" id="PF02768">
    <property type="entry name" value="DNA_pol3_beta_3"/>
    <property type="match status" value="1"/>
</dbReference>
<evidence type="ECO:0000259" key="11">
    <source>
        <dbReference type="Pfam" id="PF02768"/>
    </source>
</evidence>
<comment type="subcellular location">
    <subcellularLocation>
        <location evidence="1">Cytoplasm</location>
    </subcellularLocation>
</comment>
<feature type="domain" description="DNA polymerase III beta sliding clamp N-terminal" evidence="9">
    <location>
        <begin position="1"/>
        <end position="118"/>
    </location>
</feature>
<dbReference type="InterPro" id="IPR022634">
    <property type="entry name" value="DNA_polIII_beta_N"/>
</dbReference>
<dbReference type="CDD" id="cd00140">
    <property type="entry name" value="beta_clamp"/>
    <property type="match status" value="1"/>
</dbReference>
<keyword evidence="6" id="KW-0235">DNA replication</keyword>
<protein>
    <submittedName>
        <fullName evidence="12">Beta sliding clamp</fullName>
    </submittedName>
</protein>
<comment type="similarity">
    <text evidence="2">Belongs to the beta sliding clamp family.</text>
</comment>
<evidence type="ECO:0000256" key="1">
    <source>
        <dbReference type="ARBA" id="ARBA00004496"/>
    </source>
</evidence>
<dbReference type="InterPro" id="IPR046938">
    <property type="entry name" value="DNA_clamp_sf"/>
</dbReference>
<dbReference type="Pfam" id="PF02767">
    <property type="entry name" value="DNA_pol3_beta_2"/>
    <property type="match status" value="1"/>
</dbReference>
<dbReference type="GO" id="GO:0006271">
    <property type="term" value="P:DNA strand elongation involved in DNA replication"/>
    <property type="evidence" value="ECO:0007669"/>
    <property type="project" value="TreeGrafter"/>
</dbReference>
<dbReference type="PANTHER" id="PTHR30478">
    <property type="entry name" value="DNA POLYMERASE III SUBUNIT BETA"/>
    <property type="match status" value="1"/>
</dbReference>
<dbReference type="GO" id="GO:0005737">
    <property type="term" value="C:cytoplasm"/>
    <property type="evidence" value="ECO:0007669"/>
    <property type="project" value="UniProtKB-SubCell"/>
</dbReference>
<comment type="caution">
    <text evidence="12">The sequence shown here is derived from an EMBL/GenBank/DDBJ whole genome shotgun (WGS) entry which is preliminary data.</text>
</comment>
<dbReference type="InterPro" id="IPR001001">
    <property type="entry name" value="DNA_polIII_beta"/>
</dbReference>
<dbReference type="NCBIfam" id="TIGR00663">
    <property type="entry name" value="dnan"/>
    <property type="match status" value="1"/>
</dbReference>
<feature type="domain" description="DNA polymerase III beta sliding clamp central" evidence="10">
    <location>
        <begin position="129"/>
        <end position="240"/>
    </location>
</feature>
<dbReference type="SMART" id="SM00480">
    <property type="entry name" value="POL3Bc"/>
    <property type="match status" value="1"/>
</dbReference>
<dbReference type="GO" id="GO:0009360">
    <property type="term" value="C:DNA polymerase III complex"/>
    <property type="evidence" value="ECO:0007669"/>
    <property type="project" value="InterPro"/>
</dbReference>
<keyword evidence="8" id="KW-0238">DNA-binding</keyword>
<evidence type="ECO:0000256" key="5">
    <source>
        <dbReference type="ARBA" id="ARBA00022695"/>
    </source>
</evidence>
<reference evidence="12" key="1">
    <citation type="submission" date="2019-08" db="EMBL/GenBank/DDBJ databases">
        <authorList>
            <person name="Kucharzyk K."/>
            <person name="Murdoch R.W."/>
            <person name="Higgins S."/>
            <person name="Loffler F."/>
        </authorList>
    </citation>
    <scope>NUCLEOTIDE SEQUENCE</scope>
</reference>
<dbReference type="InterPro" id="IPR022637">
    <property type="entry name" value="DNA_polIII_beta_cen"/>
</dbReference>
<evidence type="ECO:0000256" key="7">
    <source>
        <dbReference type="ARBA" id="ARBA00022932"/>
    </source>
</evidence>
<proteinExistence type="inferred from homology"/>
<dbReference type="EMBL" id="VSSQ01025563">
    <property type="protein sequence ID" value="MPM73779.1"/>
    <property type="molecule type" value="Genomic_DNA"/>
</dbReference>
<dbReference type="Gene3D" id="3.10.150.10">
    <property type="entry name" value="DNA Polymerase III, subunit A, domain 2"/>
    <property type="match status" value="1"/>
</dbReference>
<evidence type="ECO:0000256" key="6">
    <source>
        <dbReference type="ARBA" id="ARBA00022705"/>
    </source>
</evidence>
<dbReference type="AlphaFoldDB" id="A0A645CA32"/>
<evidence type="ECO:0000256" key="4">
    <source>
        <dbReference type="ARBA" id="ARBA00022679"/>
    </source>
</evidence>
<dbReference type="GO" id="GO:0008408">
    <property type="term" value="F:3'-5' exonuclease activity"/>
    <property type="evidence" value="ECO:0007669"/>
    <property type="project" value="InterPro"/>
</dbReference>
<dbReference type="PANTHER" id="PTHR30478:SF0">
    <property type="entry name" value="BETA SLIDING CLAMP"/>
    <property type="match status" value="1"/>
</dbReference>
<keyword evidence="3" id="KW-0963">Cytoplasm</keyword>
<dbReference type="Pfam" id="PF00712">
    <property type="entry name" value="DNA_pol3_beta"/>
    <property type="match status" value="1"/>
</dbReference>
<feature type="domain" description="DNA polymerase III beta sliding clamp C-terminal" evidence="11">
    <location>
        <begin position="246"/>
        <end position="364"/>
    </location>
</feature>
<dbReference type="GO" id="GO:0003887">
    <property type="term" value="F:DNA-directed DNA polymerase activity"/>
    <property type="evidence" value="ECO:0007669"/>
    <property type="project" value="UniProtKB-KW"/>
</dbReference>
<dbReference type="InterPro" id="IPR022635">
    <property type="entry name" value="DNA_polIII_beta_C"/>
</dbReference>
<dbReference type="PIRSF" id="PIRSF000804">
    <property type="entry name" value="DNA_pol_III_b"/>
    <property type="match status" value="1"/>
</dbReference>
<evidence type="ECO:0000259" key="9">
    <source>
        <dbReference type="Pfam" id="PF00712"/>
    </source>
</evidence>
<organism evidence="12">
    <name type="scientific">bioreactor metagenome</name>
    <dbReference type="NCBI Taxonomy" id="1076179"/>
    <lineage>
        <taxon>unclassified sequences</taxon>
        <taxon>metagenomes</taxon>
        <taxon>ecological metagenomes</taxon>
    </lineage>
</organism>
<keyword evidence="5" id="KW-0548">Nucleotidyltransferase</keyword>
<evidence type="ECO:0000256" key="3">
    <source>
        <dbReference type="ARBA" id="ARBA00022490"/>
    </source>
</evidence>